<keyword evidence="9" id="KW-0472">Membrane</keyword>
<keyword evidence="3" id="KW-0309">Germination</keyword>
<dbReference type="InterPro" id="IPR036365">
    <property type="entry name" value="PGBD-like_sf"/>
</dbReference>
<keyword evidence="5" id="KW-0378">Hydrolase</keyword>
<name>A0A1T4M5U2_9FIRM</name>
<evidence type="ECO:0000313" key="12">
    <source>
        <dbReference type="EMBL" id="SJZ62237.1"/>
    </source>
</evidence>
<dbReference type="InterPro" id="IPR042047">
    <property type="entry name" value="SleB_dom1"/>
</dbReference>
<dbReference type="InterPro" id="IPR014224">
    <property type="entry name" value="Spore_cortex_SleB"/>
</dbReference>
<dbReference type="GO" id="GO:0009847">
    <property type="term" value="P:spore germination"/>
    <property type="evidence" value="ECO:0007669"/>
    <property type="project" value="UniProtKB-UniRule"/>
</dbReference>
<dbReference type="GO" id="GO:0071555">
    <property type="term" value="P:cell wall organization"/>
    <property type="evidence" value="ECO:0007669"/>
    <property type="project" value="UniProtKB-KW"/>
</dbReference>
<evidence type="ECO:0000256" key="1">
    <source>
        <dbReference type="ARBA" id="ARBA00007010"/>
    </source>
</evidence>
<keyword evidence="13" id="KW-1185">Reference proteome</keyword>
<evidence type="ECO:0000256" key="8">
    <source>
        <dbReference type="NCBIfam" id="TIGR02869"/>
    </source>
</evidence>
<feature type="transmembrane region" description="Helical" evidence="9">
    <location>
        <begin position="41"/>
        <end position="62"/>
    </location>
</feature>
<dbReference type="Gene3D" id="1.10.101.10">
    <property type="entry name" value="PGBD-like superfamily/PGBD"/>
    <property type="match status" value="1"/>
</dbReference>
<proteinExistence type="inferred from homology"/>
<evidence type="ECO:0000259" key="10">
    <source>
        <dbReference type="Pfam" id="PF01471"/>
    </source>
</evidence>
<accession>A0A1T4M5U2</accession>
<comment type="similarity">
    <text evidence="1">Belongs to the SleB family.</text>
</comment>
<dbReference type="SUPFAM" id="SSF47090">
    <property type="entry name" value="PGBD-like"/>
    <property type="match status" value="1"/>
</dbReference>
<feature type="domain" description="Peptidoglycan binding-like" evidence="10">
    <location>
        <begin position="80"/>
        <end position="133"/>
    </location>
</feature>
<organism evidence="12 13">
    <name type="scientific">Eubacterium coprostanoligenes</name>
    <dbReference type="NCBI Taxonomy" id="290054"/>
    <lineage>
        <taxon>Bacteria</taxon>
        <taxon>Bacillati</taxon>
        <taxon>Bacillota</taxon>
        <taxon>Clostridia</taxon>
        <taxon>Eubacteriales</taxon>
        <taxon>Eubacteriaceae</taxon>
        <taxon>Eubacterium</taxon>
    </lineage>
</organism>
<dbReference type="InterPro" id="IPR011105">
    <property type="entry name" value="Cell_wall_hydrolase_SleB"/>
</dbReference>
<evidence type="ECO:0000313" key="13">
    <source>
        <dbReference type="Proteomes" id="UP000190657"/>
    </source>
</evidence>
<evidence type="ECO:0000256" key="2">
    <source>
        <dbReference type="ARBA" id="ARBA00018364"/>
    </source>
</evidence>
<keyword evidence="7" id="KW-0961">Cell wall biogenesis/degradation</keyword>
<dbReference type="GO" id="GO:0016787">
    <property type="term" value="F:hydrolase activity"/>
    <property type="evidence" value="ECO:0007669"/>
    <property type="project" value="UniProtKB-KW"/>
</dbReference>
<dbReference type="InterPro" id="IPR036366">
    <property type="entry name" value="PGBDSf"/>
</dbReference>
<dbReference type="Proteomes" id="UP000190657">
    <property type="component" value="Unassembled WGS sequence"/>
</dbReference>
<keyword evidence="4" id="KW-0732">Signal</keyword>
<dbReference type="Pfam" id="PF01471">
    <property type="entry name" value="PG_binding_1"/>
    <property type="match status" value="1"/>
</dbReference>
<dbReference type="EMBL" id="FUWW01000011">
    <property type="protein sequence ID" value="SJZ62237.1"/>
    <property type="molecule type" value="Genomic_DNA"/>
</dbReference>
<gene>
    <name evidence="12" type="ORF">SAMN02745114_01128</name>
</gene>
<feature type="domain" description="Cell wall hydrolase SleB" evidence="11">
    <location>
        <begin position="168"/>
        <end position="266"/>
    </location>
</feature>
<evidence type="ECO:0000256" key="9">
    <source>
        <dbReference type="SAM" id="Phobius"/>
    </source>
</evidence>
<evidence type="ECO:0000259" key="11">
    <source>
        <dbReference type="Pfam" id="PF07486"/>
    </source>
</evidence>
<keyword evidence="9" id="KW-1133">Transmembrane helix</keyword>
<keyword evidence="9" id="KW-0812">Transmembrane</keyword>
<evidence type="ECO:0000256" key="4">
    <source>
        <dbReference type="ARBA" id="ARBA00022729"/>
    </source>
</evidence>
<sequence>MVKFPLYAFSGYKKRIGDFYELFVARKAMEIIMKNKIIKSIISLMLAFAIIFGFAGAGLIVYDTFIKETSIYALSKLGSSGSEVKKIQQKLQSLGYYNGAIDGIYGSATKKAVTAFQKNCGLTADGICGKTTLLYLGLGGSSSSSSNGAYSSADVELLAKVISAEARGESYEGQVAVGAVILNRVAHPSFPDSLSGVVYQKGAFSCVNDSNWYQPVAESSKRAATDALNGWDPSGGAVYYFNPAKTNDKFMHSRTVIKEIGNHRFCI</sequence>
<evidence type="ECO:0000256" key="5">
    <source>
        <dbReference type="ARBA" id="ARBA00022801"/>
    </source>
</evidence>
<keyword evidence="6" id="KW-0749">Sporulation</keyword>
<dbReference type="NCBIfam" id="TIGR02869">
    <property type="entry name" value="spore_SleB"/>
    <property type="match status" value="1"/>
</dbReference>
<protein>
    <recommendedName>
        <fullName evidence="2 8">Spore cortex-lytic enzyme</fullName>
    </recommendedName>
</protein>
<dbReference type="Gene3D" id="1.10.10.2520">
    <property type="entry name" value="Cell wall hydrolase SleB, domain 1"/>
    <property type="match status" value="1"/>
</dbReference>
<dbReference type="STRING" id="290054.SAMN02745114_01128"/>
<dbReference type="Pfam" id="PF07486">
    <property type="entry name" value="Hydrolase_2"/>
    <property type="match status" value="1"/>
</dbReference>
<dbReference type="Gene3D" id="6.20.240.60">
    <property type="match status" value="1"/>
</dbReference>
<dbReference type="AlphaFoldDB" id="A0A1T4M5U2"/>
<reference evidence="12 13" key="1">
    <citation type="submission" date="2017-02" db="EMBL/GenBank/DDBJ databases">
        <authorList>
            <person name="Peterson S.W."/>
        </authorList>
    </citation>
    <scope>NUCLEOTIDE SEQUENCE [LARGE SCALE GENOMIC DNA]</scope>
    <source>
        <strain evidence="12 13">ATCC 51222</strain>
    </source>
</reference>
<evidence type="ECO:0000256" key="6">
    <source>
        <dbReference type="ARBA" id="ARBA00022969"/>
    </source>
</evidence>
<evidence type="ECO:0000256" key="3">
    <source>
        <dbReference type="ARBA" id="ARBA00022544"/>
    </source>
</evidence>
<dbReference type="InterPro" id="IPR002477">
    <property type="entry name" value="Peptidoglycan-bd-like"/>
</dbReference>
<evidence type="ECO:0000256" key="7">
    <source>
        <dbReference type="ARBA" id="ARBA00023316"/>
    </source>
</evidence>
<dbReference type="GO" id="GO:0030435">
    <property type="term" value="P:sporulation resulting in formation of a cellular spore"/>
    <property type="evidence" value="ECO:0007669"/>
    <property type="project" value="UniProtKB-KW"/>
</dbReference>